<evidence type="ECO:0000256" key="1">
    <source>
        <dbReference type="SAM" id="SignalP"/>
    </source>
</evidence>
<dbReference type="EMBL" id="JBJXBP010000002">
    <property type="protein sequence ID" value="KAL3845569.1"/>
    <property type="molecule type" value="Genomic_DNA"/>
</dbReference>
<evidence type="ECO:0000313" key="3">
    <source>
        <dbReference type="Proteomes" id="UP001634393"/>
    </source>
</evidence>
<comment type="caution">
    <text evidence="2">The sequence shown here is derived from an EMBL/GenBank/DDBJ whole genome shotgun (WGS) entry which is preliminary data.</text>
</comment>
<dbReference type="AlphaFoldDB" id="A0ABD3U7X7"/>
<dbReference type="Proteomes" id="UP001634393">
    <property type="component" value="Unassembled WGS sequence"/>
</dbReference>
<protein>
    <submittedName>
        <fullName evidence="2">Uncharacterized protein</fullName>
    </submittedName>
</protein>
<name>A0ABD3U7X7_9LAMI</name>
<evidence type="ECO:0000313" key="2">
    <source>
        <dbReference type="EMBL" id="KAL3845569.1"/>
    </source>
</evidence>
<keyword evidence="1" id="KW-0732">Signal</keyword>
<accession>A0ABD3U7X7</accession>
<organism evidence="2 3">
    <name type="scientific">Penstemon smallii</name>
    <dbReference type="NCBI Taxonomy" id="265156"/>
    <lineage>
        <taxon>Eukaryota</taxon>
        <taxon>Viridiplantae</taxon>
        <taxon>Streptophyta</taxon>
        <taxon>Embryophyta</taxon>
        <taxon>Tracheophyta</taxon>
        <taxon>Spermatophyta</taxon>
        <taxon>Magnoliopsida</taxon>
        <taxon>eudicotyledons</taxon>
        <taxon>Gunneridae</taxon>
        <taxon>Pentapetalae</taxon>
        <taxon>asterids</taxon>
        <taxon>lamiids</taxon>
        <taxon>Lamiales</taxon>
        <taxon>Plantaginaceae</taxon>
        <taxon>Cheloneae</taxon>
        <taxon>Penstemon</taxon>
    </lineage>
</organism>
<proteinExistence type="predicted"/>
<gene>
    <name evidence="2" type="ORF">ACJIZ3_002972</name>
</gene>
<reference evidence="2 3" key="1">
    <citation type="submission" date="2024-12" db="EMBL/GenBank/DDBJ databases">
        <title>The unique morphological basis and parallel evolutionary history of personate flowers in Penstemon.</title>
        <authorList>
            <person name="Depatie T.H."/>
            <person name="Wessinger C.A."/>
        </authorList>
    </citation>
    <scope>NUCLEOTIDE SEQUENCE [LARGE SCALE GENOMIC DNA]</scope>
    <source>
        <strain evidence="2">WTNN_2</strain>
        <tissue evidence="2">Leaf</tissue>
    </source>
</reference>
<feature type="chain" id="PRO_5044891361" evidence="1">
    <location>
        <begin position="26"/>
        <end position="99"/>
    </location>
</feature>
<keyword evidence="3" id="KW-1185">Reference proteome</keyword>
<feature type="signal peptide" evidence="1">
    <location>
        <begin position="1"/>
        <end position="25"/>
    </location>
</feature>
<sequence length="99" mass="11485">MKGEKTPPALLAMLFLVLILPWVQSAKLCRDTINANNCPSLPYETCSELCYNMYLERTIWTMCGCNPFFKDYCDCIWDCSYEGQQQIPAQHHQQINKTI</sequence>